<dbReference type="SUPFAM" id="SSF51182">
    <property type="entry name" value="RmlC-like cupins"/>
    <property type="match status" value="1"/>
</dbReference>
<dbReference type="AlphaFoldDB" id="A0A1F6EFF3"/>
<comment type="caution">
    <text evidence="1">The sequence shown here is derived from an EMBL/GenBank/DDBJ whole genome shotgun (WGS) entry which is preliminary data.</text>
</comment>
<accession>A0A1F6EFF3</accession>
<dbReference type="InterPro" id="IPR011051">
    <property type="entry name" value="RmlC_Cupin_sf"/>
</dbReference>
<dbReference type="CDD" id="cd02208">
    <property type="entry name" value="cupin_RmlC-like"/>
    <property type="match status" value="1"/>
</dbReference>
<evidence type="ECO:0000313" key="1">
    <source>
        <dbReference type="EMBL" id="OGG71982.1"/>
    </source>
</evidence>
<reference evidence="1 2" key="1">
    <citation type="journal article" date="2016" name="Nat. Commun.">
        <title>Thousands of microbial genomes shed light on interconnected biogeochemical processes in an aquifer system.</title>
        <authorList>
            <person name="Anantharaman K."/>
            <person name="Brown C.T."/>
            <person name="Hug L.A."/>
            <person name="Sharon I."/>
            <person name="Castelle C.J."/>
            <person name="Probst A.J."/>
            <person name="Thomas B.C."/>
            <person name="Singh A."/>
            <person name="Wilkins M.J."/>
            <person name="Karaoz U."/>
            <person name="Brodie E.L."/>
            <person name="Williams K.H."/>
            <person name="Hubbard S.S."/>
            <person name="Banfield J.F."/>
        </authorList>
    </citation>
    <scope>NUCLEOTIDE SEQUENCE [LARGE SCALE GENOMIC DNA]</scope>
</reference>
<organism evidence="1 2">
    <name type="scientific">Candidatus Kaiserbacteria bacterium RIFCSPLOWO2_01_FULL_51_21</name>
    <dbReference type="NCBI Taxonomy" id="1798508"/>
    <lineage>
        <taxon>Bacteria</taxon>
        <taxon>Candidatus Kaiseribacteriota</taxon>
    </lineage>
</organism>
<evidence type="ECO:0000313" key="2">
    <source>
        <dbReference type="Proteomes" id="UP000179115"/>
    </source>
</evidence>
<protein>
    <recommendedName>
        <fullName evidence="3">Cupin 2 conserved barrel domain-containing protein</fullName>
    </recommendedName>
</protein>
<sequence>MSNLSLCVYIPKKVTDDTLAVSPMQGKRLLEPFKSASGSSAIYVLEDCEVDNEFEVHRHEADLWICLEGEVEFEVEGELIDPWTKKNADGSENTLELKAKQGAARGTKKYTLHRGDILLIPAGQPHTHRTLTSARLYIIKIPQSEVPLSDVPGLK</sequence>
<evidence type="ECO:0008006" key="3">
    <source>
        <dbReference type="Google" id="ProtNLM"/>
    </source>
</evidence>
<dbReference type="STRING" id="1798508.A3A35_01160"/>
<gene>
    <name evidence="1" type="ORF">A3A35_01160</name>
</gene>
<dbReference type="Proteomes" id="UP000179115">
    <property type="component" value="Unassembled WGS sequence"/>
</dbReference>
<dbReference type="InterPro" id="IPR014710">
    <property type="entry name" value="RmlC-like_jellyroll"/>
</dbReference>
<dbReference type="EMBL" id="MFLV01000004">
    <property type="protein sequence ID" value="OGG71982.1"/>
    <property type="molecule type" value="Genomic_DNA"/>
</dbReference>
<dbReference type="Gene3D" id="2.60.120.10">
    <property type="entry name" value="Jelly Rolls"/>
    <property type="match status" value="1"/>
</dbReference>
<name>A0A1F6EFF3_9BACT</name>
<proteinExistence type="predicted"/>